<organism evidence="3 4">
    <name type="scientific">Hymenobacter negativus</name>
    <dbReference type="NCBI Taxonomy" id="2795026"/>
    <lineage>
        <taxon>Bacteria</taxon>
        <taxon>Pseudomonadati</taxon>
        <taxon>Bacteroidota</taxon>
        <taxon>Cytophagia</taxon>
        <taxon>Cytophagales</taxon>
        <taxon>Hymenobacteraceae</taxon>
        <taxon>Hymenobacter</taxon>
    </lineage>
</organism>
<dbReference type="Proteomes" id="UP000625631">
    <property type="component" value="Unassembled WGS sequence"/>
</dbReference>
<dbReference type="Pfam" id="PF00970">
    <property type="entry name" value="FAD_binding_6"/>
    <property type="match status" value="1"/>
</dbReference>
<dbReference type="PROSITE" id="PS51384">
    <property type="entry name" value="FAD_FR"/>
    <property type="match status" value="1"/>
</dbReference>
<name>A0ABS0Q8G3_9BACT</name>
<feature type="domain" description="2Fe-2S ferredoxin-type" evidence="1">
    <location>
        <begin position="260"/>
        <end position="351"/>
    </location>
</feature>
<dbReference type="PROSITE" id="PS00197">
    <property type="entry name" value="2FE2S_FER_1"/>
    <property type="match status" value="1"/>
</dbReference>
<dbReference type="SUPFAM" id="SSF63380">
    <property type="entry name" value="Riboflavin synthase domain-like"/>
    <property type="match status" value="1"/>
</dbReference>
<evidence type="ECO:0000259" key="1">
    <source>
        <dbReference type="PROSITE" id="PS51085"/>
    </source>
</evidence>
<dbReference type="InterPro" id="IPR008333">
    <property type="entry name" value="Cbr1-like_FAD-bd_dom"/>
</dbReference>
<evidence type="ECO:0000313" key="3">
    <source>
        <dbReference type="EMBL" id="MBH8558534.1"/>
    </source>
</evidence>
<feature type="domain" description="FAD-binding FR-type" evidence="2">
    <location>
        <begin position="3"/>
        <end position="106"/>
    </location>
</feature>
<reference evidence="3 4" key="1">
    <citation type="submission" date="2020-12" db="EMBL/GenBank/DDBJ databases">
        <title>Hymenobacter sp.</title>
        <authorList>
            <person name="Kim M.K."/>
        </authorList>
    </citation>
    <scope>NUCLEOTIDE SEQUENCE [LARGE SCALE GENOMIC DNA]</scope>
    <source>
        <strain evidence="3 4">BT442</strain>
    </source>
</reference>
<evidence type="ECO:0000313" key="4">
    <source>
        <dbReference type="Proteomes" id="UP000625631"/>
    </source>
</evidence>
<dbReference type="InterPro" id="IPR036010">
    <property type="entry name" value="2Fe-2S_ferredoxin-like_sf"/>
</dbReference>
<gene>
    <name evidence="3" type="ORF">I7X13_10780</name>
</gene>
<dbReference type="InterPro" id="IPR017938">
    <property type="entry name" value="Riboflavin_synthase-like_b-brl"/>
</dbReference>
<sequence>MSTPYQQLTIVEIRQHGPTARTLVLQPLPGETLAYQAGQYLTLVREVYGTEVRRSYSFSSAPALDARPAITIRRVDNGLFSRWLVDEVRVGDVLRTSGVGGFFTLPPDAAAYQQLVLVAAGSGITPLFSLLKTTLMQRPNLAVLLLYSNRTATDSLFLDELRALARAFPARLQLELFFSNDPVLYRAHLHKELLQALVTQLVPGFPARTLAYLCGPINFMRMATYGLHEAGLPLDRIRRELFFTSAVAPVPAVPPDAAPHDVTLLMRGQPHRLRVQFPITILQAARRYGLRLPYSCEVGQCGNCAVRCTQGQVWMSANEVLTDRELARGLVLTCTGYPVGGDVQLDFDQKAG</sequence>
<dbReference type="SUPFAM" id="SSF54292">
    <property type="entry name" value="2Fe-2S ferredoxin-like"/>
    <property type="match status" value="1"/>
</dbReference>
<dbReference type="SUPFAM" id="SSF52343">
    <property type="entry name" value="Ferredoxin reductase-like, C-terminal NADP-linked domain"/>
    <property type="match status" value="1"/>
</dbReference>
<dbReference type="InterPro" id="IPR017927">
    <property type="entry name" value="FAD-bd_FR_type"/>
</dbReference>
<dbReference type="Gene3D" id="2.40.30.10">
    <property type="entry name" value="Translation factors"/>
    <property type="match status" value="1"/>
</dbReference>
<evidence type="ECO:0000259" key="2">
    <source>
        <dbReference type="PROSITE" id="PS51384"/>
    </source>
</evidence>
<dbReference type="InterPro" id="IPR001433">
    <property type="entry name" value="OxRdtase_FAD/NAD-bd"/>
</dbReference>
<dbReference type="EMBL" id="JAEDAE010000004">
    <property type="protein sequence ID" value="MBH8558534.1"/>
    <property type="molecule type" value="Genomic_DNA"/>
</dbReference>
<dbReference type="InterPro" id="IPR050415">
    <property type="entry name" value="MRET"/>
</dbReference>
<dbReference type="Pfam" id="PF00175">
    <property type="entry name" value="NAD_binding_1"/>
    <property type="match status" value="1"/>
</dbReference>
<keyword evidence="4" id="KW-1185">Reference proteome</keyword>
<proteinExistence type="predicted"/>
<dbReference type="Gene3D" id="3.40.50.80">
    <property type="entry name" value="Nucleotide-binding domain of ferredoxin-NADP reductase (FNR) module"/>
    <property type="match status" value="1"/>
</dbReference>
<dbReference type="CDD" id="cd00207">
    <property type="entry name" value="fer2"/>
    <property type="match status" value="1"/>
</dbReference>
<dbReference type="InterPro" id="IPR012675">
    <property type="entry name" value="Beta-grasp_dom_sf"/>
</dbReference>
<accession>A0ABS0Q8G3</accession>
<dbReference type="PROSITE" id="PS51085">
    <property type="entry name" value="2FE2S_FER_2"/>
    <property type="match status" value="1"/>
</dbReference>
<dbReference type="Pfam" id="PF00111">
    <property type="entry name" value="Fer2"/>
    <property type="match status" value="1"/>
</dbReference>
<dbReference type="InterPro" id="IPR006058">
    <property type="entry name" value="2Fe2S_fd_BS"/>
</dbReference>
<comment type="caution">
    <text evidence="3">The sequence shown here is derived from an EMBL/GenBank/DDBJ whole genome shotgun (WGS) entry which is preliminary data.</text>
</comment>
<protein>
    <submittedName>
        <fullName evidence="3">Ferredoxin--NADP reductase</fullName>
    </submittedName>
</protein>
<dbReference type="Gene3D" id="3.10.20.30">
    <property type="match status" value="1"/>
</dbReference>
<dbReference type="CDD" id="cd06214">
    <property type="entry name" value="PA_degradation_oxidoreductase_like"/>
    <property type="match status" value="1"/>
</dbReference>
<dbReference type="InterPro" id="IPR001041">
    <property type="entry name" value="2Fe-2S_ferredoxin-type"/>
</dbReference>
<dbReference type="PRINTS" id="PR00410">
    <property type="entry name" value="PHEHYDRXLASE"/>
</dbReference>
<dbReference type="PANTHER" id="PTHR47354:SF5">
    <property type="entry name" value="PROTEIN RFBI"/>
    <property type="match status" value="1"/>
</dbReference>
<dbReference type="InterPro" id="IPR039261">
    <property type="entry name" value="FNR_nucleotide-bd"/>
</dbReference>
<dbReference type="RefSeq" id="WP_198075501.1">
    <property type="nucleotide sequence ID" value="NZ_JAEDAE010000004.1"/>
</dbReference>
<dbReference type="PANTHER" id="PTHR47354">
    <property type="entry name" value="NADH OXIDOREDUCTASE HCR"/>
    <property type="match status" value="1"/>
</dbReference>